<dbReference type="InterPro" id="IPR017853">
    <property type="entry name" value="GH"/>
</dbReference>
<dbReference type="PANTHER" id="PTHR34983">
    <property type="entry name" value="ARABINOGALACTAN ENDO-BETA-1,4-GALACTANASE A"/>
    <property type="match status" value="1"/>
</dbReference>
<comment type="caution">
    <text evidence="7">The sequence shown here is derived from an EMBL/GenBank/DDBJ whole genome shotgun (WGS) entry which is preliminary data.</text>
</comment>
<dbReference type="EC" id="3.2.1.89" evidence="3 6"/>
<evidence type="ECO:0000256" key="4">
    <source>
        <dbReference type="ARBA" id="ARBA00022801"/>
    </source>
</evidence>
<accession>A0ABT9BCE0</accession>
<dbReference type="SUPFAM" id="SSF51445">
    <property type="entry name" value="(Trans)glycosidases"/>
    <property type="match status" value="1"/>
</dbReference>
<evidence type="ECO:0000256" key="6">
    <source>
        <dbReference type="RuleBase" id="RU361192"/>
    </source>
</evidence>
<dbReference type="Proteomes" id="UP001176429">
    <property type="component" value="Unassembled WGS sequence"/>
</dbReference>
<gene>
    <name evidence="7" type="ORF">Q5H93_14470</name>
</gene>
<comment type="similarity">
    <text evidence="2 6">Belongs to the glycosyl hydrolase 53 family.</text>
</comment>
<evidence type="ECO:0000256" key="5">
    <source>
        <dbReference type="ARBA" id="ARBA00023295"/>
    </source>
</evidence>
<dbReference type="GO" id="GO:0016787">
    <property type="term" value="F:hydrolase activity"/>
    <property type="evidence" value="ECO:0007669"/>
    <property type="project" value="UniProtKB-KW"/>
</dbReference>
<dbReference type="InterPro" id="IPR011683">
    <property type="entry name" value="Glyco_hydro_53"/>
</dbReference>
<name>A0ABT9BCE0_9BACT</name>
<dbReference type="PROSITE" id="PS51257">
    <property type="entry name" value="PROKAR_LIPOPROTEIN"/>
    <property type="match status" value="1"/>
</dbReference>
<dbReference type="Gene3D" id="3.20.20.80">
    <property type="entry name" value="Glycosidases"/>
    <property type="match status" value="1"/>
</dbReference>
<dbReference type="Pfam" id="PF07745">
    <property type="entry name" value="Glyco_hydro_53"/>
    <property type="match status" value="1"/>
</dbReference>
<keyword evidence="4 6" id="KW-0378">Hydrolase</keyword>
<proteinExistence type="inferred from homology"/>
<reference evidence="7" key="1">
    <citation type="submission" date="2023-07" db="EMBL/GenBank/DDBJ databases">
        <authorList>
            <person name="Kim M.K."/>
        </authorList>
    </citation>
    <scope>NUCLEOTIDE SEQUENCE</scope>
    <source>
        <strain evidence="7">ASUV-10-1</strain>
    </source>
</reference>
<evidence type="ECO:0000256" key="1">
    <source>
        <dbReference type="ARBA" id="ARBA00001695"/>
    </source>
</evidence>
<keyword evidence="5 6" id="KW-0326">Glycosidase</keyword>
<keyword evidence="8" id="KW-1185">Reference proteome</keyword>
<dbReference type="PANTHER" id="PTHR34983:SF1">
    <property type="entry name" value="ARABINOGALACTAN ENDO-BETA-1,4-GALACTANASE A"/>
    <property type="match status" value="1"/>
</dbReference>
<protein>
    <recommendedName>
        <fullName evidence="3 6">Arabinogalactan endo-beta-1,4-galactanase</fullName>
        <ecNumber evidence="3 6">3.2.1.89</ecNumber>
    </recommendedName>
</protein>
<evidence type="ECO:0000256" key="2">
    <source>
        <dbReference type="ARBA" id="ARBA00010687"/>
    </source>
</evidence>
<dbReference type="EMBL" id="JAUQSY010000009">
    <property type="protein sequence ID" value="MDO7875945.1"/>
    <property type="molecule type" value="Genomic_DNA"/>
</dbReference>
<organism evidence="7 8">
    <name type="scientific">Hymenobacter aranciens</name>
    <dbReference type="NCBI Taxonomy" id="3063996"/>
    <lineage>
        <taxon>Bacteria</taxon>
        <taxon>Pseudomonadati</taxon>
        <taxon>Bacteroidota</taxon>
        <taxon>Cytophagia</taxon>
        <taxon>Cytophagales</taxon>
        <taxon>Hymenobacteraceae</taxon>
        <taxon>Hymenobacter</taxon>
    </lineage>
</organism>
<sequence>MKNILRALPLLMVLAACKKDDTPATPVTPVAEPGYYRGADLSFSPELVAANVGFTDNGQRSTPLATLKRHGGNLVRLRLWHTPTDGHSGLAEVAAFARQAKQAGLSVLLDIHYADSWTDPSQQPTPRAWQNLSYSALQDSVYGYTRRVLRVMKAQQAQPALVQIGNEVNGGMLWPQGRVSSAADYAKLAPLLQKGLAAVADENAGLTQPMRTIIHFAGAEYAVNFFEALAQRGVQPDVLGLSYYPQFHGKDLDQWQQWLTTLVQQTNRDVLLCETAYPFSLGYADYTHNSLGLSSQLIPDYSATPAGQQAYLSEVNRRLKALPGGHGLGFCYWAPDWVAWRGPTATNGSGWENQALYDFNLKALPAWSAFAE</sequence>
<evidence type="ECO:0000313" key="7">
    <source>
        <dbReference type="EMBL" id="MDO7875945.1"/>
    </source>
</evidence>
<dbReference type="RefSeq" id="WP_305007275.1">
    <property type="nucleotide sequence ID" value="NZ_JAUQSY010000009.1"/>
</dbReference>
<comment type="catalytic activity">
    <reaction evidence="1 6">
        <text>The enzyme specifically hydrolyzes (1-&gt;4)-beta-D-galactosidic linkages in type I arabinogalactans.</text>
        <dbReference type="EC" id="3.2.1.89"/>
    </reaction>
</comment>
<evidence type="ECO:0000256" key="3">
    <source>
        <dbReference type="ARBA" id="ARBA00012556"/>
    </source>
</evidence>
<evidence type="ECO:0000313" key="8">
    <source>
        <dbReference type="Proteomes" id="UP001176429"/>
    </source>
</evidence>